<evidence type="ECO:0000313" key="6">
    <source>
        <dbReference type="EMBL" id="EMA37892.1"/>
    </source>
</evidence>
<dbReference type="SUPFAM" id="SSF54197">
    <property type="entry name" value="HIT-like"/>
    <property type="match status" value="1"/>
</dbReference>
<feature type="domain" description="HIT" evidence="4">
    <location>
        <begin position="4"/>
        <end position="122"/>
    </location>
</feature>
<keyword evidence="7" id="KW-1185">Reference proteome</keyword>
<gene>
    <name evidence="6" type="ORF">C445_00555</name>
    <name evidence="5" type="ORF">CHINAEXTREME_06060</name>
</gene>
<dbReference type="Proteomes" id="UP000186547">
    <property type="component" value="Chromosome"/>
</dbReference>
<protein>
    <submittedName>
        <fullName evidence="6">Histidine triad nucleotide-binding protein</fullName>
    </submittedName>
</protein>
<proteinExistence type="predicted"/>
<dbReference type="InterPro" id="IPR001310">
    <property type="entry name" value="Histidine_triad_HIT"/>
</dbReference>
<reference evidence="5 8" key="1">
    <citation type="journal article" date="2011" name="J. Bacteriol.">
        <title>Genome sequence of Halobiforma lacisalsi AJ5, an extremely halophilic archaeon which harbors a bop gene.</title>
        <authorList>
            <person name="Jiang X."/>
            <person name="Wang S."/>
            <person name="Cheng H."/>
            <person name="Huo Y."/>
            <person name="Zhang X."/>
            <person name="Zhu X."/>
            <person name="Han X."/>
            <person name="Ni P."/>
            <person name="Wu M."/>
        </authorList>
    </citation>
    <scope>NUCLEOTIDE SEQUENCE [LARGE SCALE GENOMIC DNA]</scope>
    <source>
        <strain evidence="5 8">AJ5</strain>
    </source>
</reference>
<dbReference type="InterPro" id="IPR036265">
    <property type="entry name" value="HIT-like_sf"/>
</dbReference>
<dbReference type="GeneID" id="30920670"/>
<dbReference type="PRINTS" id="PR00332">
    <property type="entry name" value="HISTRIAD"/>
</dbReference>
<dbReference type="GO" id="GO:0009117">
    <property type="term" value="P:nucleotide metabolic process"/>
    <property type="evidence" value="ECO:0007669"/>
    <property type="project" value="TreeGrafter"/>
</dbReference>
<dbReference type="Proteomes" id="UP000011555">
    <property type="component" value="Unassembled WGS sequence"/>
</dbReference>
<evidence type="ECO:0000259" key="4">
    <source>
        <dbReference type="PROSITE" id="PS51084"/>
    </source>
</evidence>
<dbReference type="AlphaFoldDB" id="M0LWD8"/>
<dbReference type="EMBL" id="CP019285">
    <property type="protein sequence ID" value="APW97358.1"/>
    <property type="molecule type" value="Genomic_DNA"/>
</dbReference>
<dbReference type="PANTHER" id="PTHR46648:SF1">
    <property type="entry name" value="ADENOSINE 5'-MONOPHOSPHORAMIDASE HNT1"/>
    <property type="match status" value="1"/>
</dbReference>
<evidence type="ECO:0000313" key="8">
    <source>
        <dbReference type="Proteomes" id="UP000186547"/>
    </source>
</evidence>
<evidence type="ECO:0000256" key="1">
    <source>
        <dbReference type="PIRSR" id="PIRSR601310-1"/>
    </source>
</evidence>
<organism evidence="6 7">
    <name type="scientific">Natronobacterium lacisalsi AJ5</name>
    <dbReference type="NCBI Taxonomy" id="358396"/>
    <lineage>
        <taxon>Archaea</taxon>
        <taxon>Methanobacteriati</taxon>
        <taxon>Methanobacteriota</taxon>
        <taxon>Stenosarchaea group</taxon>
        <taxon>Halobacteria</taxon>
        <taxon>Halobacteriales</taxon>
        <taxon>Natrialbaceae</taxon>
        <taxon>Natronobacterium</taxon>
    </lineage>
</organism>
<dbReference type="EMBL" id="AOLZ01000004">
    <property type="protein sequence ID" value="EMA37892.1"/>
    <property type="molecule type" value="Genomic_DNA"/>
</dbReference>
<evidence type="ECO:0000256" key="3">
    <source>
        <dbReference type="PROSITE-ProRule" id="PRU00464"/>
    </source>
</evidence>
<reference evidence="6 7" key="2">
    <citation type="journal article" date="2014" name="PLoS Genet.">
        <title>Phylogenetically driven sequencing of extremely halophilic archaea reveals strategies for static and dynamic osmo-response.</title>
        <authorList>
            <person name="Becker E.A."/>
            <person name="Seitzer P.M."/>
            <person name="Tritt A."/>
            <person name="Larsen D."/>
            <person name="Krusor M."/>
            <person name="Yao A.I."/>
            <person name="Wu D."/>
            <person name="Madern D."/>
            <person name="Eisen J.A."/>
            <person name="Darling A.E."/>
            <person name="Facciotti M.T."/>
        </authorList>
    </citation>
    <scope>NUCLEOTIDE SEQUENCE [LARGE SCALE GENOMIC DNA]</scope>
    <source>
        <strain evidence="6 7">AJ5</strain>
    </source>
</reference>
<dbReference type="STRING" id="358396.CHINAEXTREME_06060"/>
<dbReference type="PANTHER" id="PTHR46648">
    <property type="entry name" value="HIT FAMILY PROTEIN 1"/>
    <property type="match status" value="1"/>
</dbReference>
<dbReference type="GO" id="GO:0003824">
    <property type="term" value="F:catalytic activity"/>
    <property type="evidence" value="ECO:0007669"/>
    <property type="project" value="InterPro"/>
</dbReference>
<dbReference type="Pfam" id="PF01230">
    <property type="entry name" value="HIT"/>
    <property type="match status" value="1"/>
</dbReference>
<dbReference type="PATRIC" id="fig|358396.7.peg.117"/>
<feature type="active site" description="Tele-AMP-histidine intermediate" evidence="1">
    <location>
        <position position="109"/>
    </location>
</feature>
<feature type="short sequence motif" description="Histidine triad motif" evidence="2 3">
    <location>
        <begin position="107"/>
        <end position="111"/>
    </location>
</feature>
<dbReference type="eggNOG" id="arCOG00419">
    <property type="taxonomic scope" value="Archaea"/>
</dbReference>
<dbReference type="KEGG" id="hlc:CHINAEXTREME06060"/>
<dbReference type="RefSeq" id="WP_007139874.1">
    <property type="nucleotide sequence ID" value="NZ_AOLZ01000004.1"/>
</dbReference>
<dbReference type="InterPro" id="IPR011146">
    <property type="entry name" value="HIT-like"/>
</dbReference>
<name>M0LWD8_NATLA</name>
<evidence type="ECO:0000313" key="7">
    <source>
        <dbReference type="Proteomes" id="UP000011555"/>
    </source>
</evidence>
<sequence>MTCPFCEIVDGDGDGDGDGNGDGDGDTLLLEETDETIAFAPLDPVSEGHLLVVPKTHYESLFDIPAETLAEVTTHARSIVRRLRDAGFDGANLLHASGEAAQQSVPHFHLHVAPRRADDGLDLWPESGYEEGEGKLDRPYERIREALELECAGRTDS</sequence>
<evidence type="ECO:0000313" key="5">
    <source>
        <dbReference type="EMBL" id="APW97358.1"/>
    </source>
</evidence>
<dbReference type="PROSITE" id="PS51084">
    <property type="entry name" value="HIT_2"/>
    <property type="match status" value="1"/>
</dbReference>
<accession>M0LWD8</accession>
<dbReference type="Gene3D" id="3.30.428.10">
    <property type="entry name" value="HIT-like"/>
    <property type="match status" value="1"/>
</dbReference>
<evidence type="ECO:0000256" key="2">
    <source>
        <dbReference type="PIRSR" id="PIRSR601310-3"/>
    </source>
</evidence>
<reference evidence="5" key="3">
    <citation type="submission" date="2017-01" db="EMBL/GenBank/DDBJ databases">
        <authorList>
            <person name="Mah S.A."/>
            <person name="Swanson W.J."/>
            <person name="Moy G.W."/>
            <person name="Vacquier V.D."/>
        </authorList>
    </citation>
    <scope>NUCLEOTIDE SEQUENCE</scope>
    <source>
        <strain evidence="5">AJ5</strain>
    </source>
</reference>